<comment type="caution">
    <text evidence="1">The sequence shown here is derived from an EMBL/GenBank/DDBJ whole genome shotgun (WGS) entry which is preliminary data.</text>
</comment>
<organism evidence="1 2">
    <name type="scientific">Lactarius akahatsu</name>
    <dbReference type="NCBI Taxonomy" id="416441"/>
    <lineage>
        <taxon>Eukaryota</taxon>
        <taxon>Fungi</taxon>
        <taxon>Dikarya</taxon>
        <taxon>Basidiomycota</taxon>
        <taxon>Agaricomycotina</taxon>
        <taxon>Agaricomycetes</taxon>
        <taxon>Russulales</taxon>
        <taxon>Russulaceae</taxon>
        <taxon>Lactarius</taxon>
    </lineage>
</organism>
<evidence type="ECO:0000313" key="2">
    <source>
        <dbReference type="Proteomes" id="UP001201163"/>
    </source>
</evidence>
<protein>
    <submittedName>
        <fullName evidence="1">Uncharacterized protein</fullName>
    </submittedName>
</protein>
<accession>A0AAD4QDA8</accession>
<sequence>MILIIRAQFLLYHPIDYYRDMSSFNTVIPANTLVGCANEHALDAPSRSWCRFVLNVNLWPSRFLAPRRQQDHPIDDRINETPSFASLRRLLKMDAKLDVDSPPYTRPPSSSWCHGRYKCAEIRRPESTEDNVLRVKMYESFTQVTIFLPDDFKGVVQRLGHSGRSISCSRAALYLKDSEYLRFTGAVAETEDQVVVRTEKILHVCIAGVDPPVVRTGRIRRNSH</sequence>
<keyword evidence="2" id="KW-1185">Reference proteome</keyword>
<name>A0AAD4QDA8_9AGAM</name>
<evidence type="ECO:0000313" key="1">
    <source>
        <dbReference type="EMBL" id="KAH9001570.1"/>
    </source>
</evidence>
<reference evidence="1" key="1">
    <citation type="submission" date="2022-01" db="EMBL/GenBank/DDBJ databases">
        <title>Comparative genomics reveals a dynamic genome evolution in the ectomycorrhizal milk-cap (Lactarius) mushrooms.</title>
        <authorList>
            <consortium name="DOE Joint Genome Institute"/>
            <person name="Lebreton A."/>
            <person name="Tang N."/>
            <person name="Kuo A."/>
            <person name="LaButti K."/>
            <person name="Drula E."/>
            <person name="Barry K."/>
            <person name="Clum A."/>
            <person name="Lipzen A."/>
            <person name="Mousain D."/>
            <person name="Ng V."/>
            <person name="Wang R."/>
            <person name="Wang X."/>
            <person name="Dai Y."/>
            <person name="Henrissat B."/>
            <person name="Grigoriev I.V."/>
            <person name="Guerin-Laguette A."/>
            <person name="Yu F."/>
            <person name="Martin F.M."/>
        </authorList>
    </citation>
    <scope>NUCLEOTIDE SEQUENCE</scope>
    <source>
        <strain evidence="1">QP</strain>
    </source>
</reference>
<dbReference type="AlphaFoldDB" id="A0AAD4QDA8"/>
<dbReference type="Proteomes" id="UP001201163">
    <property type="component" value="Unassembled WGS sequence"/>
</dbReference>
<proteinExistence type="predicted"/>
<gene>
    <name evidence="1" type="ORF">EDB92DRAFT_77049</name>
</gene>
<dbReference type="EMBL" id="JAKELL010000001">
    <property type="protein sequence ID" value="KAH9001570.1"/>
    <property type="molecule type" value="Genomic_DNA"/>
</dbReference>